<accession>A0A212TA37</accession>
<feature type="transmembrane region" description="Helical" evidence="1">
    <location>
        <begin position="58"/>
        <end position="76"/>
    </location>
</feature>
<dbReference type="EMBL" id="FYEZ01000001">
    <property type="protein sequence ID" value="SNC62908.1"/>
    <property type="molecule type" value="Genomic_DNA"/>
</dbReference>
<name>A0A212TA37_9MICO</name>
<evidence type="ECO:0008006" key="4">
    <source>
        <dbReference type="Google" id="ProtNLM"/>
    </source>
</evidence>
<sequence length="87" mass="8991">MTWVLTALLAVAASMGLLLALRVRGAVGVTGGVLLMVGGLLGAPTVVPGLTGEPWPDSAYLLLLIPLLGVGVWHATHPRRQGESNNR</sequence>
<protein>
    <recommendedName>
        <fullName evidence="4">Integral membrane protein</fullName>
    </recommendedName>
</protein>
<organism evidence="2 3">
    <name type="scientific">Kytococcus aerolatus</name>
    <dbReference type="NCBI Taxonomy" id="592308"/>
    <lineage>
        <taxon>Bacteria</taxon>
        <taxon>Bacillati</taxon>
        <taxon>Actinomycetota</taxon>
        <taxon>Actinomycetes</taxon>
        <taxon>Micrococcales</taxon>
        <taxon>Kytococcaceae</taxon>
        <taxon>Kytococcus</taxon>
    </lineage>
</organism>
<keyword evidence="1" id="KW-1133">Transmembrane helix</keyword>
<gene>
    <name evidence="2" type="ORF">SAMN05445756_0793</name>
</gene>
<keyword evidence="3" id="KW-1185">Reference proteome</keyword>
<dbReference type="RefSeq" id="WP_088817733.1">
    <property type="nucleotide sequence ID" value="NZ_FYEZ01000001.1"/>
</dbReference>
<keyword evidence="1" id="KW-0472">Membrane</keyword>
<evidence type="ECO:0000256" key="1">
    <source>
        <dbReference type="SAM" id="Phobius"/>
    </source>
</evidence>
<dbReference type="AlphaFoldDB" id="A0A212TA37"/>
<dbReference type="Proteomes" id="UP000198122">
    <property type="component" value="Unassembled WGS sequence"/>
</dbReference>
<evidence type="ECO:0000313" key="3">
    <source>
        <dbReference type="Proteomes" id="UP000198122"/>
    </source>
</evidence>
<keyword evidence="1" id="KW-0812">Transmembrane</keyword>
<reference evidence="2 3" key="1">
    <citation type="submission" date="2017-06" db="EMBL/GenBank/DDBJ databases">
        <authorList>
            <person name="Kim H.J."/>
            <person name="Triplett B.A."/>
        </authorList>
    </citation>
    <scope>NUCLEOTIDE SEQUENCE [LARGE SCALE GENOMIC DNA]</scope>
    <source>
        <strain evidence="2 3">DSM 22179</strain>
    </source>
</reference>
<proteinExistence type="predicted"/>
<evidence type="ECO:0000313" key="2">
    <source>
        <dbReference type="EMBL" id="SNC62908.1"/>
    </source>
</evidence>